<gene>
    <name evidence="7" type="ORF">L484_026991</name>
</gene>
<keyword evidence="8" id="KW-1185">Reference proteome</keyword>
<dbReference type="CDD" id="cd11071">
    <property type="entry name" value="CYP74"/>
    <property type="match status" value="1"/>
</dbReference>
<keyword evidence="2 6" id="KW-0349">Heme</keyword>
<reference evidence="8" key="1">
    <citation type="submission" date="2013-01" db="EMBL/GenBank/DDBJ databases">
        <title>Draft Genome Sequence of a Mulberry Tree, Morus notabilis C.K. Schneid.</title>
        <authorList>
            <person name="He N."/>
            <person name="Zhao S."/>
        </authorList>
    </citation>
    <scope>NUCLEOTIDE SEQUENCE</scope>
</reference>
<dbReference type="Gene3D" id="1.10.630.10">
    <property type="entry name" value="Cytochrome P450"/>
    <property type="match status" value="1"/>
</dbReference>
<name>W9RBR2_9ROSA</name>
<evidence type="ECO:0000256" key="3">
    <source>
        <dbReference type="ARBA" id="ARBA00022723"/>
    </source>
</evidence>
<evidence type="ECO:0000313" key="7">
    <source>
        <dbReference type="EMBL" id="EXB63649.1"/>
    </source>
</evidence>
<evidence type="ECO:0000256" key="6">
    <source>
        <dbReference type="PIRSR" id="PIRSR602403-1"/>
    </source>
</evidence>
<dbReference type="InterPro" id="IPR036396">
    <property type="entry name" value="Cyt_P450_sf"/>
</dbReference>
<comment type="similarity">
    <text evidence="1">Belongs to the cytochrome P450 family.</text>
</comment>
<dbReference type="GO" id="GO:0004497">
    <property type="term" value="F:monooxygenase activity"/>
    <property type="evidence" value="ECO:0007669"/>
    <property type="project" value="InterPro"/>
</dbReference>
<evidence type="ECO:0000256" key="1">
    <source>
        <dbReference type="ARBA" id="ARBA00010617"/>
    </source>
</evidence>
<dbReference type="SUPFAM" id="SSF48264">
    <property type="entry name" value="Cytochrome P450"/>
    <property type="match status" value="1"/>
</dbReference>
<proteinExistence type="inferred from homology"/>
<dbReference type="EMBL" id="KE344491">
    <property type="protein sequence ID" value="EXB63649.1"/>
    <property type="molecule type" value="Genomic_DNA"/>
</dbReference>
<dbReference type="GO" id="GO:0016705">
    <property type="term" value="F:oxidoreductase activity, acting on paired donors, with incorporation or reduction of molecular oxygen"/>
    <property type="evidence" value="ECO:0007669"/>
    <property type="project" value="InterPro"/>
</dbReference>
<dbReference type="KEGG" id="mnt:21409623"/>
<evidence type="ECO:0000313" key="8">
    <source>
        <dbReference type="Proteomes" id="UP000030645"/>
    </source>
</evidence>
<dbReference type="GO" id="GO:0020037">
    <property type="term" value="F:heme binding"/>
    <property type="evidence" value="ECO:0007669"/>
    <property type="project" value="InterPro"/>
</dbReference>
<sequence length="506" mass="57517">MSLPTPTYPIPLNPFHEEQPFFFNPPQDDDELPLKEIPGSYDPPFIGAIMDRWDFYYNQGRDGFFRARQEKYKSTVFRANAPPGPFIAKESKVVVLLDAISFPILFDTTKVEKTNFFDTTYMPSVNFFGGYRVLAFLDPSEPKHKALKQYFFNVLASKHDNFIPLLRKSLADLFNNLESQLEKSKEVNFNPISDSASFNYIFELFCDKSPSKTDLGPQGNKTFVDIWLVPQVTPIVTFGVPKLLQLVEDLLIHTFPIPAFLVKGKYKTIFEAFSSSAGPTLDKAKDFGIQRDEACHNLIFITCFNTYGGLKVLFPALFKWLGRASPTWHANLAKEIRNVVKQEGGVVTLAALEKMSLLKSVVYEVLRIDPPVPFQCARAKEDLVIQSHDASFKIKKGELIYGYQPFATKDPKVFENPETFVPYRFMGKAEANIKYVYWSNGRETEDPTVDDKQCAGKDLVVLMARVMLVEFFLRYDTFTCTDEVFLVGSKVTFTSLTKAGTVKTKN</sequence>
<dbReference type="OrthoDB" id="2789670at2759"/>
<dbReference type="GO" id="GO:0016829">
    <property type="term" value="F:lyase activity"/>
    <property type="evidence" value="ECO:0007669"/>
    <property type="project" value="UniProtKB-KW"/>
</dbReference>
<dbReference type="Pfam" id="PF00067">
    <property type="entry name" value="p450"/>
    <property type="match status" value="1"/>
</dbReference>
<evidence type="ECO:0000256" key="5">
    <source>
        <dbReference type="ARBA" id="ARBA00023239"/>
    </source>
</evidence>
<dbReference type="InterPro" id="IPR002403">
    <property type="entry name" value="Cyt_P450_E_grp-IV"/>
</dbReference>
<keyword evidence="4 6" id="KW-0408">Iron</keyword>
<keyword evidence="3 6" id="KW-0479">Metal-binding</keyword>
<dbReference type="FunFam" id="1.10.630.10:FF:000024">
    <property type="entry name" value="Allene oxide synthase, chloroplastic"/>
    <property type="match status" value="1"/>
</dbReference>
<evidence type="ECO:0000256" key="4">
    <source>
        <dbReference type="ARBA" id="ARBA00023004"/>
    </source>
</evidence>
<comment type="cofactor">
    <cofactor evidence="6">
        <name>heme</name>
        <dbReference type="ChEBI" id="CHEBI:30413"/>
    </cofactor>
</comment>
<dbReference type="AlphaFoldDB" id="W9RBR2"/>
<dbReference type="InterPro" id="IPR001128">
    <property type="entry name" value="Cyt_P450"/>
</dbReference>
<accession>W9RBR2</accession>
<dbReference type="STRING" id="981085.W9RBR2"/>
<dbReference type="GO" id="GO:0016125">
    <property type="term" value="P:sterol metabolic process"/>
    <property type="evidence" value="ECO:0007669"/>
    <property type="project" value="TreeGrafter"/>
</dbReference>
<dbReference type="GO" id="GO:0005506">
    <property type="term" value="F:iron ion binding"/>
    <property type="evidence" value="ECO:0007669"/>
    <property type="project" value="InterPro"/>
</dbReference>
<keyword evidence="5" id="KW-0456">Lyase</keyword>
<dbReference type="Proteomes" id="UP000030645">
    <property type="component" value="Unassembled WGS sequence"/>
</dbReference>
<feature type="binding site" description="axial binding residue" evidence="6">
    <location>
        <position position="454"/>
    </location>
    <ligand>
        <name>heme</name>
        <dbReference type="ChEBI" id="CHEBI:30413"/>
    </ligand>
    <ligandPart>
        <name>Fe</name>
        <dbReference type="ChEBI" id="CHEBI:18248"/>
    </ligandPart>
</feature>
<evidence type="ECO:0000256" key="2">
    <source>
        <dbReference type="ARBA" id="ARBA00022617"/>
    </source>
</evidence>
<dbReference type="PANTHER" id="PTHR24286:SF302">
    <property type="entry name" value="ALLENE OXIDE SYNTHASE 2"/>
    <property type="match status" value="1"/>
</dbReference>
<dbReference type="PRINTS" id="PR00465">
    <property type="entry name" value="EP450IV"/>
</dbReference>
<organism evidence="7 8">
    <name type="scientific">Morus notabilis</name>
    <dbReference type="NCBI Taxonomy" id="981085"/>
    <lineage>
        <taxon>Eukaryota</taxon>
        <taxon>Viridiplantae</taxon>
        <taxon>Streptophyta</taxon>
        <taxon>Embryophyta</taxon>
        <taxon>Tracheophyta</taxon>
        <taxon>Spermatophyta</taxon>
        <taxon>Magnoliopsida</taxon>
        <taxon>eudicotyledons</taxon>
        <taxon>Gunneridae</taxon>
        <taxon>Pentapetalae</taxon>
        <taxon>rosids</taxon>
        <taxon>fabids</taxon>
        <taxon>Rosales</taxon>
        <taxon>Moraceae</taxon>
        <taxon>Moreae</taxon>
        <taxon>Morus</taxon>
    </lineage>
</organism>
<dbReference type="GO" id="GO:0006631">
    <property type="term" value="P:fatty acid metabolic process"/>
    <property type="evidence" value="ECO:0007669"/>
    <property type="project" value="UniProtKB-ARBA"/>
</dbReference>
<dbReference type="eggNOG" id="ENOG502QV50">
    <property type="taxonomic scope" value="Eukaryota"/>
</dbReference>
<protein>
    <submittedName>
        <fullName evidence="7">Allene oxide synthase</fullName>
    </submittedName>
</protein>
<dbReference type="PANTHER" id="PTHR24286">
    <property type="entry name" value="CYTOCHROME P450 26"/>
    <property type="match status" value="1"/>
</dbReference>